<gene>
    <name evidence="4" type="ORF">VRU49_00780</name>
</gene>
<dbReference type="InterPro" id="IPR007492">
    <property type="entry name" value="LytTR_DNA-bd_dom"/>
</dbReference>
<dbReference type="SMART" id="SM00850">
    <property type="entry name" value="LytTR"/>
    <property type="match status" value="1"/>
</dbReference>
<evidence type="ECO:0000259" key="3">
    <source>
        <dbReference type="PROSITE" id="PS50930"/>
    </source>
</evidence>
<keyword evidence="1" id="KW-0597">Phosphoprotein</keyword>
<dbReference type="PANTHER" id="PTHR37299">
    <property type="entry name" value="TRANSCRIPTIONAL REGULATOR-RELATED"/>
    <property type="match status" value="1"/>
</dbReference>
<proteinExistence type="predicted"/>
<dbReference type="Proteomes" id="UP001337681">
    <property type="component" value="Unassembled WGS sequence"/>
</dbReference>
<organism evidence="4 5">
    <name type="scientific">Pedobacter flavus</name>
    <dbReference type="NCBI Taxonomy" id="3113906"/>
    <lineage>
        <taxon>Bacteria</taxon>
        <taxon>Pseudomonadati</taxon>
        <taxon>Bacteroidota</taxon>
        <taxon>Sphingobacteriia</taxon>
        <taxon>Sphingobacteriales</taxon>
        <taxon>Sphingobacteriaceae</taxon>
        <taxon>Pedobacter</taxon>
    </lineage>
</organism>
<keyword evidence="5" id="KW-1185">Reference proteome</keyword>
<accession>A0ABU7GY06</accession>
<dbReference type="PROSITE" id="PS50930">
    <property type="entry name" value="HTH_LYTTR"/>
    <property type="match status" value="1"/>
</dbReference>
<dbReference type="Gene3D" id="2.40.50.1020">
    <property type="entry name" value="LytTr DNA-binding domain"/>
    <property type="match status" value="1"/>
</dbReference>
<dbReference type="PROSITE" id="PS50110">
    <property type="entry name" value="RESPONSE_REGULATORY"/>
    <property type="match status" value="1"/>
</dbReference>
<feature type="modified residue" description="4-aspartylphosphate" evidence="1">
    <location>
        <position position="56"/>
    </location>
</feature>
<reference evidence="4 5" key="1">
    <citation type="submission" date="2024-01" db="EMBL/GenBank/DDBJ databases">
        <title>Pedobacter sp. nov., isolated from oil-contaminated soil.</title>
        <authorList>
            <person name="Le N.T.T."/>
        </authorList>
    </citation>
    <scope>NUCLEOTIDE SEQUENCE [LARGE SCALE GENOMIC DNA]</scope>
    <source>
        <strain evidence="4 5">VNH31</strain>
    </source>
</reference>
<name>A0ABU7GY06_9SPHI</name>
<dbReference type="Pfam" id="PF04397">
    <property type="entry name" value="LytTR"/>
    <property type="match status" value="1"/>
</dbReference>
<dbReference type="SMART" id="SM00448">
    <property type="entry name" value="REC"/>
    <property type="match status" value="1"/>
</dbReference>
<feature type="domain" description="HTH LytTR-type" evidence="3">
    <location>
        <begin position="149"/>
        <end position="209"/>
    </location>
</feature>
<dbReference type="GO" id="GO:0003677">
    <property type="term" value="F:DNA binding"/>
    <property type="evidence" value="ECO:0007669"/>
    <property type="project" value="UniProtKB-KW"/>
</dbReference>
<dbReference type="PANTHER" id="PTHR37299:SF1">
    <property type="entry name" value="STAGE 0 SPORULATION PROTEIN A HOMOLOG"/>
    <property type="match status" value="1"/>
</dbReference>
<dbReference type="InterPro" id="IPR011006">
    <property type="entry name" value="CheY-like_superfamily"/>
</dbReference>
<evidence type="ECO:0000256" key="1">
    <source>
        <dbReference type="PROSITE-ProRule" id="PRU00169"/>
    </source>
</evidence>
<evidence type="ECO:0000259" key="2">
    <source>
        <dbReference type="PROSITE" id="PS50110"/>
    </source>
</evidence>
<dbReference type="InterPro" id="IPR046947">
    <property type="entry name" value="LytR-like"/>
</dbReference>
<feature type="domain" description="Response regulatory" evidence="2">
    <location>
        <begin position="4"/>
        <end position="117"/>
    </location>
</feature>
<dbReference type="SUPFAM" id="SSF52172">
    <property type="entry name" value="CheY-like"/>
    <property type="match status" value="1"/>
</dbReference>
<protein>
    <submittedName>
        <fullName evidence="4">LytTR family DNA-binding domain-containing protein</fullName>
    </submittedName>
</protein>
<dbReference type="InterPro" id="IPR001789">
    <property type="entry name" value="Sig_transdc_resp-reg_receiver"/>
</dbReference>
<evidence type="ECO:0000313" key="5">
    <source>
        <dbReference type="Proteomes" id="UP001337681"/>
    </source>
</evidence>
<dbReference type="EMBL" id="JAZDQU010000001">
    <property type="protein sequence ID" value="MEE1883940.1"/>
    <property type="molecule type" value="Genomic_DNA"/>
</dbReference>
<dbReference type="Gene3D" id="3.40.50.2300">
    <property type="match status" value="1"/>
</dbReference>
<sequence length="246" mass="27895">MKLKCVAIDDEDHAIEVITDHISEMPGLYVYKTFTNPITALTEINVADQIDIIFMDIDMPSLNGIELAKSLRDKTKYLVFTTAHPDYALQAFDVQSDQYLLKPISFAKFALGIDRIIKKESEKVSTIATVDDSNTLFVKGDHKHAFANISINEILYIKSLQNYVKIVTSNDEIITYLTLKEVEKALEKHPFIRVNKSYIISKSSIKRVDGNIIKLINDENIQLGEGYKDAFLEYIQGILLKSSRGQ</sequence>
<evidence type="ECO:0000313" key="4">
    <source>
        <dbReference type="EMBL" id="MEE1883940.1"/>
    </source>
</evidence>
<dbReference type="RefSeq" id="WP_330144865.1">
    <property type="nucleotide sequence ID" value="NZ_JAZDQU010000001.1"/>
</dbReference>
<keyword evidence="4" id="KW-0238">DNA-binding</keyword>
<comment type="caution">
    <text evidence="4">The sequence shown here is derived from an EMBL/GenBank/DDBJ whole genome shotgun (WGS) entry which is preliminary data.</text>
</comment>
<dbReference type="Pfam" id="PF00072">
    <property type="entry name" value="Response_reg"/>
    <property type="match status" value="1"/>
</dbReference>